<keyword evidence="1" id="KW-1133">Transmembrane helix</keyword>
<organism evidence="2 3">
    <name type="scientific">Pristionchus mayeri</name>
    <dbReference type="NCBI Taxonomy" id="1317129"/>
    <lineage>
        <taxon>Eukaryota</taxon>
        <taxon>Metazoa</taxon>
        <taxon>Ecdysozoa</taxon>
        <taxon>Nematoda</taxon>
        <taxon>Chromadorea</taxon>
        <taxon>Rhabditida</taxon>
        <taxon>Rhabditina</taxon>
        <taxon>Diplogasteromorpha</taxon>
        <taxon>Diplogasteroidea</taxon>
        <taxon>Neodiplogasteridae</taxon>
        <taxon>Pristionchus</taxon>
    </lineage>
</organism>
<reference evidence="3" key="1">
    <citation type="submission" date="2022-10" db="EMBL/GenBank/DDBJ databases">
        <title>Genome assembly of Pristionchus species.</title>
        <authorList>
            <person name="Yoshida K."/>
            <person name="Sommer R.J."/>
        </authorList>
    </citation>
    <scope>NUCLEOTIDE SEQUENCE [LARGE SCALE GENOMIC DNA]</scope>
    <source>
        <strain evidence="3">RS5460</strain>
    </source>
</reference>
<proteinExistence type="predicted"/>
<feature type="non-terminal residue" evidence="2">
    <location>
        <position position="1"/>
    </location>
</feature>
<evidence type="ECO:0008006" key="4">
    <source>
        <dbReference type="Google" id="ProtNLM"/>
    </source>
</evidence>
<keyword evidence="1" id="KW-0472">Membrane</keyword>
<evidence type="ECO:0000313" key="2">
    <source>
        <dbReference type="EMBL" id="GMR62583.1"/>
    </source>
</evidence>
<feature type="non-terminal residue" evidence="2">
    <location>
        <position position="86"/>
    </location>
</feature>
<evidence type="ECO:0000313" key="3">
    <source>
        <dbReference type="Proteomes" id="UP001328107"/>
    </source>
</evidence>
<evidence type="ECO:0000256" key="1">
    <source>
        <dbReference type="SAM" id="Phobius"/>
    </source>
</evidence>
<feature type="transmembrane region" description="Helical" evidence="1">
    <location>
        <begin position="45"/>
        <end position="68"/>
    </location>
</feature>
<protein>
    <recommendedName>
        <fullName evidence="4">G protein-coupled receptor</fullName>
    </recommendedName>
</protein>
<dbReference type="AlphaFoldDB" id="A0AAN5DFD6"/>
<keyword evidence="3" id="KW-1185">Reference proteome</keyword>
<dbReference type="Proteomes" id="UP001328107">
    <property type="component" value="Unassembled WGS sequence"/>
</dbReference>
<dbReference type="EMBL" id="BTRK01000006">
    <property type="protein sequence ID" value="GMR62583.1"/>
    <property type="molecule type" value="Genomic_DNA"/>
</dbReference>
<accession>A0AAN5DFD6</accession>
<gene>
    <name evidence="2" type="ORF">PMAYCL1PPCAC_32778</name>
</gene>
<name>A0AAN5DFD6_9BILA</name>
<keyword evidence="1" id="KW-0812">Transmembrane</keyword>
<sequence>FMALYATCAACARIVIVGHQVFGPTEHVNVWYLIITSIFREYFKVYITGIAMVLAFDRWIATFAWSWYERRGQSTIFVLVCQEIVE</sequence>
<comment type="caution">
    <text evidence="2">The sequence shown here is derived from an EMBL/GenBank/DDBJ whole genome shotgun (WGS) entry which is preliminary data.</text>
</comment>